<dbReference type="EMBL" id="ANPB02000005">
    <property type="protein sequence ID" value="KAF4482968.1"/>
    <property type="molecule type" value="Genomic_DNA"/>
</dbReference>
<evidence type="ECO:0000256" key="8">
    <source>
        <dbReference type="ARBA" id="ARBA00023125"/>
    </source>
</evidence>
<evidence type="ECO:0000259" key="12">
    <source>
        <dbReference type="PROSITE" id="PS50157"/>
    </source>
</evidence>
<keyword evidence="7" id="KW-0805">Transcription regulation</keyword>
<evidence type="ECO:0000313" key="13">
    <source>
        <dbReference type="EMBL" id="KAF4482968.1"/>
    </source>
</evidence>
<dbReference type="InParanoid" id="A0A7J6J153"/>
<keyword evidence="3" id="KW-0479">Metal-binding</keyword>
<evidence type="ECO:0000256" key="3">
    <source>
        <dbReference type="ARBA" id="ARBA00022723"/>
    </source>
</evidence>
<keyword evidence="5 11" id="KW-0863">Zinc-finger</keyword>
<sequence>MSDFLSSTEFDKFLAELDSNAYAIDMGFMDLLDPIGYDDGHVGDGGLGPAAPLDPVPLQQQPHYQRQHWDSMELVSVPLPSPVGNFKPMNSIDRGFNFVPLPTPSAGEPCVSSLSSLKTPPITFTSVSIHSCLECDEDFRNEEHLLSHAKKETHKAYGCGVAGCRERFVTTTERDAHQRSPHLEDHRRLETDHRLACAECKEEFKSKAKLQEHANEAQHSPFACVCGRGFARLDVLHRHLDSFGNEMPKYPCSFCKKHRGKEVFRRRDHLLQHIRGYHKFEAEEKLGEVLPSRRGRYQIPPVCPYPGCPFHRGDSFRELSAAEQRSNKPFSTQAEYTKHMKQAHDFTPFPCNVAGCSKTGKKGYTREKDLINHRKKEHPEAAPYMPKARDIRIACRFPGCGVLLGPNSLGYHPHTGWY</sequence>
<protein>
    <submittedName>
        <fullName evidence="13">Zinc finger protein 517</fullName>
    </submittedName>
</protein>
<evidence type="ECO:0000256" key="9">
    <source>
        <dbReference type="ARBA" id="ARBA00023163"/>
    </source>
</evidence>
<keyword evidence="4" id="KW-0677">Repeat</keyword>
<comment type="similarity">
    <text evidence="2">Belongs to the krueppel C2H2-type zinc-finger protein family.</text>
</comment>
<evidence type="ECO:0000256" key="2">
    <source>
        <dbReference type="ARBA" id="ARBA00006991"/>
    </source>
</evidence>
<dbReference type="RefSeq" id="XP_031883328.1">
    <property type="nucleotide sequence ID" value="XM_032019495.1"/>
</dbReference>
<proteinExistence type="inferred from homology"/>
<evidence type="ECO:0000313" key="14">
    <source>
        <dbReference type="Proteomes" id="UP000011096"/>
    </source>
</evidence>
<evidence type="ECO:0000256" key="7">
    <source>
        <dbReference type="ARBA" id="ARBA00023015"/>
    </source>
</evidence>
<dbReference type="GO" id="GO:0008270">
    <property type="term" value="F:zinc ion binding"/>
    <property type="evidence" value="ECO:0007669"/>
    <property type="project" value="UniProtKB-KW"/>
</dbReference>
<feature type="domain" description="C2H2-type" evidence="12">
    <location>
        <begin position="195"/>
        <end position="220"/>
    </location>
</feature>
<evidence type="ECO:0000256" key="10">
    <source>
        <dbReference type="ARBA" id="ARBA00023242"/>
    </source>
</evidence>
<dbReference type="PROSITE" id="PS00028">
    <property type="entry name" value="ZINC_FINGER_C2H2_1"/>
    <property type="match status" value="3"/>
</dbReference>
<dbReference type="GO" id="GO:0001228">
    <property type="term" value="F:DNA-binding transcription activator activity, RNA polymerase II-specific"/>
    <property type="evidence" value="ECO:0007669"/>
    <property type="project" value="TreeGrafter"/>
</dbReference>
<dbReference type="GeneID" id="43603720"/>
<keyword evidence="9" id="KW-0804">Transcription</keyword>
<feature type="domain" description="C2H2-type" evidence="12">
    <location>
        <begin position="130"/>
        <end position="154"/>
    </location>
</feature>
<evidence type="ECO:0000256" key="1">
    <source>
        <dbReference type="ARBA" id="ARBA00004123"/>
    </source>
</evidence>
<dbReference type="OrthoDB" id="2687452at2759"/>
<reference evidence="13 14" key="2">
    <citation type="submission" date="2020-04" db="EMBL/GenBank/DDBJ databases">
        <title>Genome sequencing and assembly of multiple isolates from the Colletotrichum gloeosporioides species complex.</title>
        <authorList>
            <person name="Gan P."/>
            <person name="Shirasu K."/>
        </authorList>
    </citation>
    <scope>NUCLEOTIDE SEQUENCE [LARGE SCALE GENOMIC DNA]</scope>
    <source>
        <strain evidence="13 14">Nara gc5</strain>
    </source>
</reference>
<evidence type="ECO:0000256" key="5">
    <source>
        <dbReference type="ARBA" id="ARBA00022771"/>
    </source>
</evidence>
<keyword evidence="14" id="KW-1185">Reference proteome</keyword>
<gene>
    <name evidence="13" type="primary">ZNF517</name>
    <name evidence="13" type="ORF">CGGC5_v010031</name>
</gene>
<evidence type="ECO:0000256" key="6">
    <source>
        <dbReference type="ARBA" id="ARBA00022833"/>
    </source>
</evidence>
<comment type="subcellular location">
    <subcellularLocation>
        <location evidence="1">Nucleus</location>
    </subcellularLocation>
</comment>
<dbReference type="InterPro" id="IPR013087">
    <property type="entry name" value="Znf_C2H2_type"/>
</dbReference>
<keyword evidence="8" id="KW-0238">DNA-binding</keyword>
<comment type="caution">
    <text evidence="13">The sequence shown here is derived from an EMBL/GenBank/DDBJ whole genome shotgun (WGS) entry which is preliminary data.</text>
</comment>
<keyword evidence="10" id="KW-0539">Nucleus</keyword>
<keyword evidence="6" id="KW-0862">Zinc</keyword>
<dbReference type="PROSITE" id="PS50157">
    <property type="entry name" value="ZINC_FINGER_C2H2_2"/>
    <property type="match status" value="2"/>
</dbReference>
<dbReference type="PANTHER" id="PTHR24393:SF15">
    <property type="entry name" value="IP01243P-RELATED"/>
    <property type="match status" value="1"/>
</dbReference>
<reference evidence="13 14" key="1">
    <citation type="submission" date="2012-08" db="EMBL/GenBank/DDBJ databases">
        <authorList>
            <person name="Gan P.H.P."/>
            <person name="Ikeda K."/>
            <person name="Irieda H."/>
            <person name="Narusaka M."/>
            <person name="O'Connell R.J."/>
            <person name="Narusaka Y."/>
            <person name="Takano Y."/>
            <person name="Kubo Y."/>
            <person name="Shirasu K."/>
        </authorList>
    </citation>
    <scope>NUCLEOTIDE SEQUENCE [LARGE SCALE GENOMIC DNA]</scope>
    <source>
        <strain evidence="13 14">Nara gc5</strain>
    </source>
</reference>
<evidence type="ECO:0000256" key="4">
    <source>
        <dbReference type="ARBA" id="ARBA00022737"/>
    </source>
</evidence>
<dbReference type="Gene3D" id="3.30.160.60">
    <property type="entry name" value="Classic Zinc Finger"/>
    <property type="match status" value="3"/>
</dbReference>
<dbReference type="GO" id="GO:0000978">
    <property type="term" value="F:RNA polymerase II cis-regulatory region sequence-specific DNA binding"/>
    <property type="evidence" value="ECO:0007669"/>
    <property type="project" value="TreeGrafter"/>
</dbReference>
<name>A0A7J6J153_COLFN</name>
<dbReference type="PANTHER" id="PTHR24393">
    <property type="entry name" value="ZINC FINGER PROTEIN"/>
    <property type="match status" value="1"/>
</dbReference>
<dbReference type="SMART" id="SM00355">
    <property type="entry name" value="ZnF_C2H2"/>
    <property type="match status" value="6"/>
</dbReference>
<dbReference type="GO" id="GO:0005634">
    <property type="term" value="C:nucleus"/>
    <property type="evidence" value="ECO:0007669"/>
    <property type="project" value="UniProtKB-SubCell"/>
</dbReference>
<accession>A0A7J6J153</accession>
<evidence type="ECO:0000256" key="11">
    <source>
        <dbReference type="PROSITE-ProRule" id="PRU00042"/>
    </source>
</evidence>
<organism evidence="13 14">
    <name type="scientific">Colletotrichum fructicola (strain Nara gc5)</name>
    <name type="common">Anthracnose fungus</name>
    <name type="synonym">Colletotrichum gloeosporioides (strain Nara gc5)</name>
    <dbReference type="NCBI Taxonomy" id="1213859"/>
    <lineage>
        <taxon>Eukaryota</taxon>
        <taxon>Fungi</taxon>
        <taxon>Dikarya</taxon>
        <taxon>Ascomycota</taxon>
        <taxon>Pezizomycotina</taxon>
        <taxon>Sordariomycetes</taxon>
        <taxon>Hypocreomycetidae</taxon>
        <taxon>Glomerellales</taxon>
        <taxon>Glomerellaceae</taxon>
        <taxon>Colletotrichum</taxon>
        <taxon>Colletotrichum gloeosporioides species complex</taxon>
    </lineage>
</organism>
<dbReference type="Proteomes" id="UP000011096">
    <property type="component" value="Unassembled WGS sequence"/>
</dbReference>
<dbReference type="AlphaFoldDB" id="A0A7J6J153"/>